<reference evidence="1 2" key="1">
    <citation type="journal article" date="2024" name="Int. J. Syst. Evol. Microbiol.">
        <title>Clostridium omnivorum sp. nov., isolated from anoxic soil under the treatment of reductive soil disinfestation.</title>
        <authorList>
            <person name="Ueki A."/>
            <person name="Tonouchi A."/>
            <person name="Kaku N."/>
            <person name="Honma S."/>
            <person name="Ueki K."/>
        </authorList>
    </citation>
    <scope>NUCLEOTIDE SEQUENCE [LARGE SCALE GENOMIC DNA]</scope>
    <source>
        <strain evidence="1 2">E14</strain>
    </source>
</reference>
<name>A0ABQ5NCK4_9CLOT</name>
<sequence>MSNEFEELIKNFDDLNVGHRKVKVITGKDNEEVTRRAAEFEKLHNVVDSKQYTENVKFLFYME</sequence>
<organism evidence="1 2">
    <name type="scientific">Clostridium omnivorum</name>
    <dbReference type="NCBI Taxonomy" id="1604902"/>
    <lineage>
        <taxon>Bacteria</taxon>
        <taxon>Bacillati</taxon>
        <taxon>Bacillota</taxon>
        <taxon>Clostridia</taxon>
        <taxon>Eubacteriales</taxon>
        <taxon>Clostridiaceae</taxon>
        <taxon>Clostridium</taxon>
    </lineage>
</organism>
<comment type="caution">
    <text evidence="1">The sequence shown here is derived from an EMBL/GenBank/DDBJ whole genome shotgun (WGS) entry which is preliminary data.</text>
</comment>
<dbReference type="Proteomes" id="UP001208567">
    <property type="component" value="Unassembled WGS sequence"/>
</dbReference>
<keyword evidence="2" id="KW-1185">Reference proteome</keyword>
<dbReference type="RefSeq" id="WP_264852352.1">
    <property type="nucleotide sequence ID" value="NZ_BRXR01000002.1"/>
</dbReference>
<evidence type="ECO:0000313" key="2">
    <source>
        <dbReference type="Proteomes" id="UP001208567"/>
    </source>
</evidence>
<proteinExistence type="predicted"/>
<accession>A0ABQ5NCK4</accession>
<dbReference type="EMBL" id="BRXR01000002">
    <property type="protein sequence ID" value="GLC32891.1"/>
    <property type="molecule type" value="Genomic_DNA"/>
</dbReference>
<gene>
    <name evidence="1" type="ORF">bsdE14_43010</name>
</gene>
<evidence type="ECO:0000313" key="1">
    <source>
        <dbReference type="EMBL" id="GLC32891.1"/>
    </source>
</evidence>
<protein>
    <submittedName>
        <fullName evidence="1">Uncharacterized protein</fullName>
    </submittedName>
</protein>